<dbReference type="EMBL" id="CP028136">
    <property type="protein sequence ID" value="AVR44273.1"/>
    <property type="molecule type" value="Genomic_DNA"/>
</dbReference>
<evidence type="ECO:0000256" key="6">
    <source>
        <dbReference type="SAM" id="SignalP"/>
    </source>
</evidence>
<comment type="similarity">
    <text evidence="2">Belongs to the SusD family.</text>
</comment>
<dbReference type="Pfam" id="PF07980">
    <property type="entry name" value="SusD_RagB"/>
    <property type="match status" value="1"/>
</dbReference>
<evidence type="ECO:0000256" key="5">
    <source>
        <dbReference type="ARBA" id="ARBA00023237"/>
    </source>
</evidence>
<dbReference type="KEGG" id="grs:C7S20_02815"/>
<evidence type="ECO:0000259" key="7">
    <source>
        <dbReference type="Pfam" id="PF07980"/>
    </source>
</evidence>
<name>A0A2R3Z1W6_9FLAO</name>
<feature type="signal peptide" evidence="6">
    <location>
        <begin position="1"/>
        <end position="31"/>
    </location>
</feature>
<gene>
    <name evidence="9" type="ORF">C7S20_02815</name>
</gene>
<dbReference type="InterPro" id="IPR011990">
    <property type="entry name" value="TPR-like_helical_dom_sf"/>
</dbReference>
<evidence type="ECO:0000313" key="9">
    <source>
        <dbReference type="EMBL" id="AVR44273.1"/>
    </source>
</evidence>
<evidence type="ECO:0000256" key="4">
    <source>
        <dbReference type="ARBA" id="ARBA00023136"/>
    </source>
</evidence>
<dbReference type="Gene3D" id="1.25.40.390">
    <property type="match status" value="1"/>
</dbReference>
<dbReference type="GO" id="GO:0009279">
    <property type="term" value="C:cell outer membrane"/>
    <property type="evidence" value="ECO:0007669"/>
    <property type="project" value="UniProtKB-SubCell"/>
</dbReference>
<dbReference type="Proteomes" id="UP000241507">
    <property type="component" value="Chromosome"/>
</dbReference>
<dbReference type="SUPFAM" id="SSF48452">
    <property type="entry name" value="TPR-like"/>
    <property type="match status" value="1"/>
</dbReference>
<dbReference type="PROSITE" id="PS51257">
    <property type="entry name" value="PROKAR_LIPOPROTEIN"/>
    <property type="match status" value="1"/>
</dbReference>
<keyword evidence="3 6" id="KW-0732">Signal</keyword>
<protein>
    <recommendedName>
        <fullName evidence="11">RagB/SusD family nutrient uptake outer membrane protein</fullName>
    </recommendedName>
</protein>
<feature type="domain" description="RagB/SusD" evidence="7">
    <location>
        <begin position="328"/>
        <end position="454"/>
    </location>
</feature>
<evidence type="ECO:0000313" key="10">
    <source>
        <dbReference type="Proteomes" id="UP000241507"/>
    </source>
</evidence>
<sequence>MSILNFKRKKMKKIKNIILLFAIAIGLSSCADNFIETEPTTAVSPEALITDIPSARGAVNGLYDRLQQTYVTGGYNAFLTGLFADELSHVGSFPSLAEFASNDIDLNNIENTRYWTDHFETINAANIIIDKLQEVDIDSEVSAELTAQAKAVRAFMYYRLVKVYGGVPLALTGNLSATDIDKNPLARSSESEVYDQIMQDLSDALADIRPSGSLYFFNENSVRVLKALVEMELEKYPEAEATLAPVIGEYTLANSYADLFGGNANTQEGIFAINFADFDGNSYAFYYLESGGRYEVAPSGDLLAAFEEGDNRTSQIIGEDPQIFKFKDPGSGSDDVYIFRYSHVLLMQAELLARKGDATASDYINMVRNRAGLGDVNLDSSNFIDLIAHERFVEFYGEDTDRLFTLTRLGIADEEISSKDNNTFIPERNNLWPIPQQEIERNSAISIEDQNPGY</sequence>
<feature type="domain" description="SusD-like N-terminal" evidence="8">
    <location>
        <begin position="96"/>
        <end position="205"/>
    </location>
</feature>
<keyword evidence="10" id="KW-1185">Reference proteome</keyword>
<dbReference type="InterPro" id="IPR012944">
    <property type="entry name" value="SusD_RagB_dom"/>
</dbReference>
<comment type="subcellular location">
    <subcellularLocation>
        <location evidence="1">Cell outer membrane</location>
    </subcellularLocation>
</comment>
<feature type="chain" id="PRO_5015306775" description="RagB/SusD family nutrient uptake outer membrane protein" evidence="6">
    <location>
        <begin position="32"/>
        <end position="454"/>
    </location>
</feature>
<accession>A0A2R3Z1W6</accession>
<keyword evidence="5" id="KW-0998">Cell outer membrane</keyword>
<evidence type="ECO:0000259" key="8">
    <source>
        <dbReference type="Pfam" id="PF14322"/>
    </source>
</evidence>
<reference evidence="10" key="1">
    <citation type="submission" date="2018-03" db="EMBL/GenBank/DDBJ databases">
        <title>Gramella fulva sp. nov., isolated from a dry surface of tidal flat.</title>
        <authorList>
            <person name="Hwang S.H."/>
            <person name="Hwang W.M."/>
            <person name="Kang K."/>
            <person name="Ahn T.-Y."/>
        </authorList>
    </citation>
    <scope>NUCLEOTIDE SEQUENCE [LARGE SCALE GENOMIC DNA]</scope>
    <source>
        <strain evidence="10">SH35</strain>
    </source>
</reference>
<dbReference type="AlphaFoldDB" id="A0A2R3Z1W6"/>
<evidence type="ECO:0000256" key="3">
    <source>
        <dbReference type="ARBA" id="ARBA00022729"/>
    </source>
</evidence>
<evidence type="ECO:0000256" key="2">
    <source>
        <dbReference type="ARBA" id="ARBA00006275"/>
    </source>
</evidence>
<dbReference type="CDD" id="cd08977">
    <property type="entry name" value="SusD"/>
    <property type="match status" value="1"/>
</dbReference>
<keyword evidence="4" id="KW-0472">Membrane</keyword>
<dbReference type="InterPro" id="IPR033985">
    <property type="entry name" value="SusD-like_N"/>
</dbReference>
<evidence type="ECO:0008006" key="11">
    <source>
        <dbReference type="Google" id="ProtNLM"/>
    </source>
</evidence>
<organism evidence="9 10">
    <name type="scientific">Christiangramia fulva</name>
    <dbReference type="NCBI Taxonomy" id="2126553"/>
    <lineage>
        <taxon>Bacteria</taxon>
        <taxon>Pseudomonadati</taxon>
        <taxon>Bacteroidota</taxon>
        <taxon>Flavobacteriia</taxon>
        <taxon>Flavobacteriales</taxon>
        <taxon>Flavobacteriaceae</taxon>
        <taxon>Christiangramia</taxon>
    </lineage>
</organism>
<dbReference type="Pfam" id="PF14322">
    <property type="entry name" value="SusD-like_3"/>
    <property type="match status" value="1"/>
</dbReference>
<evidence type="ECO:0000256" key="1">
    <source>
        <dbReference type="ARBA" id="ARBA00004442"/>
    </source>
</evidence>
<proteinExistence type="inferred from homology"/>